<evidence type="ECO:0000256" key="4">
    <source>
        <dbReference type="ARBA" id="ARBA00022833"/>
    </source>
</evidence>
<evidence type="ECO:0000256" key="1">
    <source>
        <dbReference type="ARBA" id="ARBA00022723"/>
    </source>
</evidence>
<dbReference type="Proteomes" id="UP000002009">
    <property type="component" value="Chromosome 2"/>
</dbReference>
<name>C1DZU6_MICCC</name>
<keyword evidence="1 5" id="KW-0479">Metal-binding</keyword>
<reference evidence="8 9" key="1">
    <citation type="journal article" date="2009" name="Science">
        <title>Green evolution and dynamic adaptations revealed by genomes of the marine picoeukaryotes Micromonas.</title>
        <authorList>
            <person name="Worden A.Z."/>
            <person name="Lee J.H."/>
            <person name="Mock T."/>
            <person name="Rouze P."/>
            <person name="Simmons M.P."/>
            <person name="Aerts A.L."/>
            <person name="Allen A.E."/>
            <person name="Cuvelier M.L."/>
            <person name="Derelle E."/>
            <person name="Everett M.V."/>
            <person name="Foulon E."/>
            <person name="Grimwood J."/>
            <person name="Gundlach H."/>
            <person name="Henrissat B."/>
            <person name="Napoli C."/>
            <person name="McDonald S.M."/>
            <person name="Parker M.S."/>
            <person name="Rombauts S."/>
            <person name="Salamov A."/>
            <person name="Von Dassow P."/>
            <person name="Badger J.H."/>
            <person name="Coutinho P.M."/>
            <person name="Demir E."/>
            <person name="Dubchak I."/>
            <person name="Gentemann C."/>
            <person name="Eikrem W."/>
            <person name="Gready J.E."/>
            <person name="John U."/>
            <person name="Lanier W."/>
            <person name="Lindquist E.A."/>
            <person name="Lucas S."/>
            <person name="Mayer K.F."/>
            <person name="Moreau H."/>
            <person name="Not F."/>
            <person name="Otillar R."/>
            <person name="Panaud O."/>
            <person name="Pangilinan J."/>
            <person name="Paulsen I."/>
            <person name="Piegu B."/>
            <person name="Poliakov A."/>
            <person name="Robbens S."/>
            <person name="Schmutz J."/>
            <person name="Toulza E."/>
            <person name="Wyss T."/>
            <person name="Zelensky A."/>
            <person name="Zhou K."/>
            <person name="Armbrust E.V."/>
            <person name="Bhattacharya D."/>
            <person name="Goodenough U.W."/>
            <person name="Van de Peer Y."/>
            <person name="Grigoriev I.V."/>
        </authorList>
    </citation>
    <scope>NUCLEOTIDE SEQUENCE [LARGE SCALE GENOMIC DNA]</scope>
    <source>
        <strain evidence="9">RCC299 / NOUM17</strain>
    </source>
</reference>
<dbReference type="GO" id="GO:0003729">
    <property type="term" value="F:mRNA binding"/>
    <property type="evidence" value="ECO:0007669"/>
    <property type="project" value="InterPro"/>
</dbReference>
<dbReference type="EMBL" id="CP001323">
    <property type="protein sequence ID" value="ACO60710.1"/>
    <property type="molecule type" value="Genomic_DNA"/>
</dbReference>
<organism evidence="8 9">
    <name type="scientific">Micromonas commoda (strain RCC299 / NOUM17 / CCMP2709)</name>
    <name type="common">Picoplanktonic green alga</name>
    <dbReference type="NCBI Taxonomy" id="296587"/>
    <lineage>
        <taxon>Eukaryota</taxon>
        <taxon>Viridiplantae</taxon>
        <taxon>Chlorophyta</taxon>
        <taxon>Mamiellophyceae</taxon>
        <taxon>Mamiellales</taxon>
        <taxon>Mamiellaceae</taxon>
        <taxon>Micromonas</taxon>
    </lineage>
</organism>
<dbReference type="STRING" id="296587.C1DZU6"/>
<feature type="zinc finger region" description="C3H1-type" evidence="5">
    <location>
        <begin position="282"/>
        <end position="310"/>
    </location>
</feature>
<feature type="domain" description="C3H1-type" evidence="7">
    <location>
        <begin position="282"/>
        <end position="310"/>
    </location>
</feature>
<feature type="domain" description="C3H1-type" evidence="7">
    <location>
        <begin position="320"/>
        <end position="348"/>
    </location>
</feature>
<dbReference type="PROSITE" id="PS50103">
    <property type="entry name" value="ZF_C3H1"/>
    <property type="match status" value="2"/>
</dbReference>
<evidence type="ECO:0000313" key="8">
    <source>
        <dbReference type="EMBL" id="ACO60710.1"/>
    </source>
</evidence>
<dbReference type="GO" id="GO:0008270">
    <property type="term" value="F:zinc ion binding"/>
    <property type="evidence" value="ECO:0007669"/>
    <property type="project" value="UniProtKB-KW"/>
</dbReference>
<dbReference type="Pfam" id="PF00642">
    <property type="entry name" value="zf-CCCH"/>
    <property type="match status" value="2"/>
</dbReference>
<dbReference type="InterPro" id="IPR000571">
    <property type="entry name" value="Znf_CCCH"/>
</dbReference>
<keyword evidence="9" id="KW-1185">Reference proteome</keyword>
<evidence type="ECO:0000256" key="6">
    <source>
        <dbReference type="SAM" id="MobiDB-lite"/>
    </source>
</evidence>
<proteinExistence type="predicted"/>
<evidence type="ECO:0000259" key="7">
    <source>
        <dbReference type="PROSITE" id="PS50103"/>
    </source>
</evidence>
<feature type="zinc finger region" description="C3H1-type" evidence="5">
    <location>
        <begin position="320"/>
        <end position="348"/>
    </location>
</feature>
<feature type="region of interest" description="Disordered" evidence="6">
    <location>
        <begin position="365"/>
        <end position="469"/>
    </location>
</feature>
<protein>
    <recommendedName>
        <fullName evidence="7">C3H1-type domain-containing protein</fullName>
    </recommendedName>
</protein>
<feature type="compositionally biased region" description="Gly residues" evidence="6">
    <location>
        <begin position="376"/>
        <end position="393"/>
    </location>
</feature>
<dbReference type="PANTHER" id="PTHR12547">
    <property type="entry name" value="CCCH ZINC FINGER/TIS11-RELATED"/>
    <property type="match status" value="1"/>
</dbReference>
<dbReference type="InParanoid" id="C1DZU6"/>
<dbReference type="OrthoDB" id="410307at2759"/>
<dbReference type="FunFam" id="4.10.1000.10:FF:000002">
    <property type="entry name" value="Zinc finger protein 36, C3H1 type-like 1"/>
    <property type="match status" value="1"/>
</dbReference>
<feature type="compositionally biased region" description="Low complexity" evidence="6">
    <location>
        <begin position="197"/>
        <end position="212"/>
    </location>
</feature>
<accession>C1DZU6</accession>
<dbReference type="PANTHER" id="PTHR12547:SF18">
    <property type="entry name" value="PROTEIN TIS11"/>
    <property type="match status" value="1"/>
</dbReference>
<evidence type="ECO:0000256" key="3">
    <source>
        <dbReference type="ARBA" id="ARBA00022771"/>
    </source>
</evidence>
<dbReference type="RefSeq" id="XP_002499452.1">
    <property type="nucleotide sequence ID" value="XM_002499406.1"/>
</dbReference>
<dbReference type="SMART" id="SM00356">
    <property type="entry name" value="ZnF_C3H1"/>
    <property type="match status" value="2"/>
</dbReference>
<keyword evidence="2" id="KW-0677">Repeat</keyword>
<evidence type="ECO:0000256" key="5">
    <source>
        <dbReference type="PROSITE-ProRule" id="PRU00723"/>
    </source>
</evidence>
<dbReference type="AlphaFoldDB" id="C1DZU6"/>
<dbReference type="SUPFAM" id="SSF90229">
    <property type="entry name" value="CCCH zinc finger"/>
    <property type="match status" value="2"/>
</dbReference>
<keyword evidence="3 5" id="KW-0863">Zinc-finger</keyword>
<dbReference type="Gene3D" id="4.10.1000.10">
    <property type="entry name" value="Zinc finger, CCCH-type"/>
    <property type="match status" value="2"/>
</dbReference>
<evidence type="ECO:0000256" key="2">
    <source>
        <dbReference type="ARBA" id="ARBA00022737"/>
    </source>
</evidence>
<sequence>MEPFATAPSQRHLPFGAASNVLGAAAPPFVPRDHYHHHHHQQQQQPLHPQVILTGGQTQQQPLGAKSAPATPYSHGMHALPVSPLTGCVSIPGSPMRPLQSGQQPSVSDYFHRPKDLGFADRGYFPSPRRPQNLPQSFQQIEIQPTQPGAGIHPFVDHHHQQQQQQHQHQHELHHELHHRHQHVPPWLAPTSPLQNPPSAGSSLAPSPLASPRTGGVQRTGGGPPSPSQNLALAGSGTPADPLFHRLLRQAHGQQWEQSREQQWEQYQSPVSCPPCSQQHSLYKTELCRSWEETGTCRYGAKCQFSHGRDELRPVLRHPKYKTEVCRTFAQNGTCPYGTRCRFIHQRAPTKSVLGTLVAGAHAVIPSDWRPEGRKGSQGNGRDGSGTGGGGSERGGRRDSEDAPRRLPIFQRIAADEEDEGDEKEREALIARTRKRIPTPRVFPGLSGSAAKPPSAATGPPRFDIDGSA</sequence>
<feature type="compositionally biased region" description="Basic and acidic residues" evidence="6">
    <location>
        <begin position="394"/>
        <end position="405"/>
    </location>
</feature>
<dbReference type="GeneID" id="8240647"/>
<feature type="region of interest" description="Disordered" evidence="6">
    <location>
        <begin position="26"/>
        <end position="47"/>
    </location>
</feature>
<dbReference type="InterPro" id="IPR036855">
    <property type="entry name" value="Znf_CCCH_sf"/>
</dbReference>
<dbReference type="KEGG" id="mis:MICPUN_56416"/>
<gene>
    <name evidence="8" type="ORF">MICPUN_56416</name>
</gene>
<dbReference type="FunFam" id="4.10.1000.10:FF:000001">
    <property type="entry name" value="zinc finger CCCH domain-containing protein 15-like"/>
    <property type="match status" value="1"/>
</dbReference>
<keyword evidence="4 5" id="KW-0862">Zinc</keyword>
<dbReference type="eggNOG" id="KOG1677">
    <property type="taxonomic scope" value="Eukaryota"/>
</dbReference>
<dbReference type="InterPro" id="IPR045877">
    <property type="entry name" value="ZFP36-like"/>
</dbReference>
<feature type="region of interest" description="Disordered" evidence="6">
    <location>
        <begin position="147"/>
        <end position="241"/>
    </location>
</feature>
<evidence type="ECO:0000313" key="9">
    <source>
        <dbReference type="Proteomes" id="UP000002009"/>
    </source>
</evidence>